<organism evidence="1">
    <name type="scientific">marine sediment metagenome</name>
    <dbReference type="NCBI Taxonomy" id="412755"/>
    <lineage>
        <taxon>unclassified sequences</taxon>
        <taxon>metagenomes</taxon>
        <taxon>ecological metagenomes</taxon>
    </lineage>
</organism>
<name>A0A0F9L6Y6_9ZZZZ</name>
<comment type="caution">
    <text evidence="1">The sequence shown here is derived from an EMBL/GenBank/DDBJ whole genome shotgun (WGS) entry which is preliminary data.</text>
</comment>
<gene>
    <name evidence="1" type="ORF">LCGC14_1312440</name>
</gene>
<protein>
    <submittedName>
        <fullName evidence="1">Uncharacterized protein</fullName>
    </submittedName>
</protein>
<sequence length="112" mass="12317">MSTDKIDKATPRPWAVEEVGVGELFIVSPDGKGGWFGVAEMSRDAAFKDANLIVEAINSYNPERDQLARELAFSIQAGMGTTGGSLEISEAERDLWRDKAGELLKLYKEKKP</sequence>
<dbReference type="AlphaFoldDB" id="A0A0F9L6Y6"/>
<reference evidence="1" key="1">
    <citation type="journal article" date="2015" name="Nature">
        <title>Complex archaea that bridge the gap between prokaryotes and eukaryotes.</title>
        <authorList>
            <person name="Spang A."/>
            <person name="Saw J.H."/>
            <person name="Jorgensen S.L."/>
            <person name="Zaremba-Niedzwiedzka K."/>
            <person name="Martijn J."/>
            <person name="Lind A.E."/>
            <person name="van Eijk R."/>
            <person name="Schleper C."/>
            <person name="Guy L."/>
            <person name="Ettema T.J."/>
        </authorList>
    </citation>
    <scope>NUCLEOTIDE SEQUENCE</scope>
</reference>
<dbReference type="EMBL" id="LAZR01007759">
    <property type="protein sequence ID" value="KKM83131.1"/>
    <property type="molecule type" value="Genomic_DNA"/>
</dbReference>
<proteinExistence type="predicted"/>
<accession>A0A0F9L6Y6</accession>
<evidence type="ECO:0000313" key="1">
    <source>
        <dbReference type="EMBL" id="KKM83131.1"/>
    </source>
</evidence>